<comment type="similarity">
    <text evidence="6">In the C-terminal section; belongs to the NRP synthetase family.</text>
</comment>
<dbReference type="InterPro" id="IPR001227">
    <property type="entry name" value="Ac_transferase_dom_sf"/>
</dbReference>
<keyword evidence="8" id="KW-1185">Reference proteome</keyword>
<evidence type="ECO:0000313" key="8">
    <source>
        <dbReference type="Proteomes" id="UP000515561"/>
    </source>
</evidence>
<accession>A0A6S6QY85</accession>
<dbReference type="InterPro" id="IPR001242">
    <property type="entry name" value="Condensation_dom"/>
</dbReference>
<dbReference type="SUPFAM" id="SSF51735">
    <property type="entry name" value="NAD(P)-binding Rossmann-fold domains"/>
    <property type="match status" value="2"/>
</dbReference>
<dbReference type="GO" id="GO:0031177">
    <property type="term" value="F:phosphopantetheine binding"/>
    <property type="evidence" value="ECO:0007669"/>
    <property type="project" value="InterPro"/>
</dbReference>
<dbReference type="Gene3D" id="3.30.559.30">
    <property type="entry name" value="Nonribosomal peptide synthetase, condensation domain"/>
    <property type="match status" value="1"/>
</dbReference>
<evidence type="ECO:0000256" key="4">
    <source>
        <dbReference type="ARBA" id="ARBA00022553"/>
    </source>
</evidence>
<dbReference type="PANTHER" id="PTHR43775:SF51">
    <property type="entry name" value="INACTIVE PHENOLPHTHIOCEROL SYNTHESIS POLYKETIDE SYNTHASE TYPE I PKS1-RELATED"/>
    <property type="match status" value="1"/>
</dbReference>
<dbReference type="SUPFAM" id="SSF53901">
    <property type="entry name" value="Thiolase-like"/>
    <property type="match status" value="1"/>
</dbReference>
<dbReference type="PANTHER" id="PTHR43775">
    <property type="entry name" value="FATTY ACID SYNTHASE"/>
    <property type="match status" value="1"/>
</dbReference>
<dbReference type="InterPro" id="IPR014043">
    <property type="entry name" value="Acyl_transferase_dom"/>
</dbReference>
<sequence length="2588" mass="293121">MDKFCDYRPGLEIAVIGMAARLPGAKNMSEFLKNLTDGIESVEILTADELAKLNVEQKYMEDERYVKVRASLKNPDYFDAAFFGYSDEEAEIMDPQMRLLHECTWEALEHAGYDTEQYKGTVGLFVGGTPNPLWEARTLFSDQNGIMNAYNAGNVSEAYSKTLLHDKDLMSTRVAYKLNLRGPALTVFTSCSTSLVSVHLAVQSILSGECDIAVAGGVGISFPKRAGYFYEEGMIVSSDGHCRSFSENANGTVFGDGIGLLVLKRLENAIEDGDEIHALIRGSAVNNDGSNRIGYMAPGVEGQAEVMKLAMQLAEVEPNSIAFIEGHGSATKVGDSIEIEAMKSAFKNVERKDGIAIGSVKTNIGHLNSAAGTAGIIKTILSLKNRILFPSLHCEEPNPVIENSCFYVNNRFRDFEENIYPIRALVNSFGAGGTNASIVLEEPPVQQSSKKSDSPQLIVLSANTKSALKTQTECFYNFLRENNDVDFADFAYTLKVGRRSLSYRKYFAATEINEAIRILKADISGERDLRAVNVTSKKINTVFMFSGQGAQYVNMGSELYKTYRVFREEADRCFNILYAQYGLDMKSVMYPSEDYVSASRRINEIDVIQLAVFILEYSLSKLMLHWGIMPDILVGYSLGEVTAACIAGVFSLEDTLKIVNTRGKLMRSTLDGMMLSIPIKAELIAPEDGITVAIDNGASCVVSGTKEAIQAYHNKMKHQNILCIPVNSSHGAHSHLMEPVLDEFLQLLEGISFHEPRYLMISGITGKLLDNREVIKPSYWVRQLRETVMFAKGVNGLLNDKDSIFIEIGPGRDLTVLVNSFINNLDNKNRRAFAVDLVRIQGNKISDEYFILNRLGKLWQEGIKIDWNNCYVDEKRRRIPLPTYPFEGKSYWPESDTINALVNRPAENPVLYKEPLDDWFYVPSWKHLPLLRVGKDTRIQYTYLIFYASQYDLENEIVHCLRSRGEKVVTVIPGTYFSFNNGEDFIINPSEYEDYINLFETLKNTKTIPDKIIDLWPINDSLGEDLVERFKKAQELGLYSILKIVKAMEQCSIDNKTDINIITCDLHEITGEEQIVPENATLLSTAKIISQEYLHINCRCIDIHEDSKNGKKAVMLSRILEDEFSLPASDRIVAYRGKQRWIQVFETVKIERNVNSSYLKQQGLYLITGGLGDLGFNLAKHLIKTYNAKIVLLGRSDLSSIDRNARIDGEVDKFARLKELKNLGGIVLYYPCDVSDAGQTAAIIAEVERETGSINGVIHAAGIVGKSASAIKYITKEICEEQFKAKVYGLIALEKVFRKRQLDFCLLASSLSNILGGLGDTSYAAANIYMDYFVQTQRYKGQHYWLSVNWETWYFEKEQKNNSNLGINRIMYSMKVEEGIDTFDRIMSCLNVNRVLISSGNFQKRMDMWMKLDEVQPHIEEEIASNGVKPRPDLLSDYVLPCSLREKTLVTIWEKTLKVTGIGIMDDFFELGGDSLKAINMVANVRKEISIQIPLSDFFKNPTIKAISGMFSDSSTHQRYIIKPALKKQYYNASAAQKRLYILNQMEGQTTAYNEPIVVRLEGKIEKEKVQQVFERMVSRNEILRTGFDFKDNVLVQIIYDNIQVCTKHYHCSEENAEQVLKDFIQPFDLCAPPLMRLGFIDMGEDKSLLILDMHHIVTDGVSETIITRDFMELYMGKSLPRLTVQYKDFSEWQNEMRESGQLREQEEYWLKVFETEAPVLNMPCDFPRPPFLDYEGGIHSFTIDKTQSEMLRKLARSEKVTLYMLLIAAFNVFLQKLSGNEDIVIGTVVSGRNCDDLQNTVGMFVNTLPIRNYPKKEKKFNIFLEEVKESVLGAFNNQEYQFEELIEKLAITRDASRNPLFDIMFVWQNLDMPEIAINGINLKAYKYRKNVSKFDVSFVGYESEEGTINFDIEFASRLFKTETISRFAEYFKRIIDEVIKMPDNSLEDIDILTMEERTKILYKFNDTYVDYSVEGNLNTYIEENAELKANKVAVVCGERSITFKEFNEKANQVANLLIKSGVGANVIVGIVANRSIEMLVGIWGILKAGGAYLPIDPECPDDRKRLMLHDCGVKILLTNSASLDKVVFESEIIVVDSSKVEEYSTQNPVIRITPSDAAYVIFTSGSTGVPKGTLVQRNSLVNRLLWMTELCNISGNDVILQKTTYTFDVSVWEIVLPLVIGAKVFLAKPGGEKDPDYLREIIRGKGITVTHFVPSMLTAFLESHPGNNDGNKLRMCICSGEALTQKHKDLFFSKMGSHVEFYNLYGPTEAAIDVTYFKVSESDYSIPIGKPVANTKLYIMDEKRRLLPIGVMGDIYISGIQVGRGYINNPELTNNCFFEDHLNPGQRMYRTGDIGRWLENGNIEYIGRNDDQVKVRGFRIELGEIEKKILEHPDIQEAAVCVERINDNAEILMYFKAHQLLKSEEIRRFLLKSLPDYMIPSKYFTVGEFPTTSSGKIDRKLLRERGKELVRTVKYTAPENNLEIQIASVWMEVLHTDKIGVEENFFDAGGNSINLILVNNLLKTLLEIDIPVAVLFRFTTIRSLAVYLTEQQDGKLMKKDDELILSKAGEGRERLKQRRRYIKDKDI</sequence>
<dbReference type="GO" id="GO:0004312">
    <property type="term" value="F:fatty acid synthase activity"/>
    <property type="evidence" value="ECO:0007669"/>
    <property type="project" value="TreeGrafter"/>
</dbReference>
<dbReference type="Pfam" id="PF00698">
    <property type="entry name" value="Acyl_transf_1"/>
    <property type="match status" value="1"/>
</dbReference>
<dbReference type="FunFam" id="3.40.50.12780:FF:000012">
    <property type="entry name" value="Non-ribosomal peptide synthetase"/>
    <property type="match status" value="1"/>
</dbReference>
<dbReference type="RefSeq" id="WP_184091616.1">
    <property type="nucleotide sequence ID" value="NZ_AP023367.1"/>
</dbReference>
<dbReference type="GO" id="GO:0006633">
    <property type="term" value="P:fatty acid biosynthetic process"/>
    <property type="evidence" value="ECO:0007669"/>
    <property type="project" value="TreeGrafter"/>
</dbReference>
<dbReference type="InterPro" id="IPR016039">
    <property type="entry name" value="Thiolase-like"/>
</dbReference>
<reference evidence="7 8" key="1">
    <citation type="journal article" date="2016" name="Int. J. Syst. Evol. Microbiol.">
        <title>Descriptions of Anaerotaenia torta gen. nov., sp. nov. and Anaerocolumna cellulosilytica gen. nov., sp. nov. isolated from a methanogenic reactor of cattle waste.</title>
        <authorList>
            <person name="Uek A."/>
            <person name="Ohtaki Y."/>
            <person name="Kaku N."/>
            <person name="Ueki K."/>
        </authorList>
    </citation>
    <scope>NUCLEOTIDE SEQUENCE [LARGE SCALE GENOMIC DNA]</scope>
    <source>
        <strain evidence="7 8">SN021</strain>
    </source>
</reference>
<dbReference type="PROSITE" id="PS00455">
    <property type="entry name" value="AMP_BINDING"/>
    <property type="match status" value="1"/>
</dbReference>
<dbReference type="Gene3D" id="3.40.50.720">
    <property type="entry name" value="NAD(P)-binding Rossmann-like Domain"/>
    <property type="match status" value="1"/>
</dbReference>
<dbReference type="Pfam" id="PF08659">
    <property type="entry name" value="KR"/>
    <property type="match status" value="1"/>
</dbReference>
<dbReference type="PROSITE" id="PS50075">
    <property type="entry name" value="CARRIER"/>
    <property type="match status" value="2"/>
</dbReference>
<evidence type="ECO:0000313" key="7">
    <source>
        <dbReference type="EMBL" id="BCJ96173.1"/>
    </source>
</evidence>
<dbReference type="SMART" id="SM00822">
    <property type="entry name" value="PKS_KR"/>
    <property type="match status" value="1"/>
</dbReference>
<proteinExistence type="inferred from homology"/>
<dbReference type="Gene3D" id="1.10.1200.10">
    <property type="entry name" value="ACP-like"/>
    <property type="match status" value="2"/>
</dbReference>
<dbReference type="SMART" id="SM00823">
    <property type="entry name" value="PKS_PP"/>
    <property type="match status" value="2"/>
</dbReference>
<dbReference type="InterPro" id="IPR006162">
    <property type="entry name" value="Ppantetheine_attach_site"/>
</dbReference>
<dbReference type="NCBIfam" id="TIGR01733">
    <property type="entry name" value="AA-adenyl-dom"/>
    <property type="match status" value="1"/>
</dbReference>
<comment type="similarity">
    <text evidence="2">Belongs to the ATP-dependent AMP-binding enzyme family.</text>
</comment>
<dbReference type="EMBL" id="AP023367">
    <property type="protein sequence ID" value="BCJ96173.1"/>
    <property type="molecule type" value="Genomic_DNA"/>
</dbReference>
<evidence type="ECO:0000256" key="6">
    <source>
        <dbReference type="ARBA" id="ARBA00029443"/>
    </source>
</evidence>
<dbReference type="InterPro" id="IPR036291">
    <property type="entry name" value="NAD(P)-bd_dom_sf"/>
</dbReference>
<dbReference type="InterPro" id="IPR057326">
    <property type="entry name" value="KR_dom"/>
</dbReference>
<dbReference type="Pfam" id="PF13193">
    <property type="entry name" value="AMP-binding_C"/>
    <property type="match status" value="1"/>
</dbReference>
<dbReference type="InterPro" id="IPR050091">
    <property type="entry name" value="PKS_NRPS_Biosynth_Enz"/>
</dbReference>
<dbReference type="PROSITE" id="PS52004">
    <property type="entry name" value="KS3_2"/>
    <property type="match status" value="1"/>
</dbReference>
<dbReference type="Pfam" id="PF00501">
    <property type="entry name" value="AMP-binding"/>
    <property type="match status" value="1"/>
</dbReference>
<organism evidence="7 8">
    <name type="scientific">Anaerocolumna cellulosilytica</name>
    <dbReference type="NCBI Taxonomy" id="433286"/>
    <lineage>
        <taxon>Bacteria</taxon>
        <taxon>Bacillati</taxon>
        <taxon>Bacillota</taxon>
        <taxon>Clostridia</taxon>
        <taxon>Lachnospirales</taxon>
        <taxon>Lachnospiraceae</taxon>
        <taxon>Anaerocolumna</taxon>
    </lineage>
</organism>
<dbReference type="SMART" id="SM00825">
    <property type="entry name" value="PKS_KS"/>
    <property type="match status" value="1"/>
</dbReference>
<dbReference type="Pfam" id="PF02801">
    <property type="entry name" value="Ketoacyl-synt_C"/>
    <property type="match status" value="1"/>
</dbReference>
<dbReference type="SUPFAM" id="SSF47336">
    <property type="entry name" value="ACP-like"/>
    <property type="match status" value="2"/>
</dbReference>
<dbReference type="PROSITE" id="PS00012">
    <property type="entry name" value="PHOSPHOPANTETHEINE"/>
    <property type="match status" value="1"/>
</dbReference>
<dbReference type="Gene3D" id="3.40.47.10">
    <property type="match status" value="1"/>
</dbReference>
<dbReference type="Gene3D" id="3.30.300.30">
    <property type="match status" value="1"/>
</dbReference>
<dbReference type="InterPro" id="IPR009081">
    <property type="entry name" value="PP-bd_ACP"/>
</dbReference>
<dbReference type="InterPro" id="IPR014030">
    <property type="entry name" value="Ketoacyl_synth_N"/>
</dbReference>
<dbReference type="InterPro" id="IPR020841">
    <property type="entry name" value="PKS_Beta-ketoAc_synthase_dom"/>
</dbReference>
<dbReference type="InterPro" id="IPR025110">
    <property type="entry name" value="AMP-bd_C"/>
</dbReference>
<dbReference type="CDD" id="cd05930">
    <property type="entry name" value="A_NRPS"/>
    <property type="match status" value="1"/>
</dbReference>
<dbReference type="FunFam" id="3.40.50.980:FF:000001">
    <property type="entry name" value="Non-ribosomal peptide synthetase"/>
    <property type="match status" value="1"/>
</dbReference>
<dbReference type="SUPFAM" id="SSF56801">
    <property type="entry name" value="Acetyl-CoA synthetase-like"/>
    <property type="match status" value="1"/>
</dbReference>
<dbReference type="CDD" id="cd00833">
    <property type="entry name" value="PKS"/>
    <property type="match status" value="1"/>
</dbReference>
<dbReference type="Pfam" id="PF22621">
    <property type="entry name" value="CurL-like_PKS_C"/>
    <property type="match status" value="1"/>
</dbReference>
<evidence type="ECO:0000256" key="2">
    <source>
        <dbReference type="ARBA" id="ARBA00006432"/>
    </source>
</evidence>
<dbReference type="Gene3D" id="3.30.70.3290">
    <property type="match status" value="1"/>
</dbReference>
<dbReference type="InterPro" id="IPR016035">
    <property type="entry name" value="Acyl_Trfase/lysoPLipase"/>
</dbReference>
<dbReference type="InterPro" id="IPR036736">
    <property type="entry name" value="ACP-like_sf"/>
</dbReference>
<dbReference type="InterPro" id="IPR013968">
    <property type="entry name" value="PKS_KR"/>
</dbReference>
<evidence type="ECO:0000256" key="3">
    <source>
        <dbReference type="ARBA" id="ARBA00022450"/>
    </source>
</evidence>
<dbReference type="Pfam" id="PF21394">
    <property type="entry name" value="Beta-ketacyl_N"/>
    <property type="match status" value="1"/>
</dbReference>
<keyword evidence="3" id="KW-0596">Phosphopantetheine</keyword>
<dbReference type="Gene3D" id="2.30.38.10">
    <property type="entry name" value="Luciferase, Domain 3"/>
    <property type="match status" value="1"/>
</dbReference>
<dbReference type="Pfam" id="PF00550">
    <property type="entry name" value="PP-binding"/>
    <property type="match status" value="2"/>
</dbReference>
<keyword evidence="4" id="KW-0597">Phosphoprotein</keyword>
<dbReference type="InterPro" id="IPR023213">
    <property type="entry name" value="CAT-like_dom_sf"/>
</dbReference>
<dbReference type="SUPFAM" id="SSF52777">
    <property type="entry name" value="CoA-dependent acyltransferases"/>
    <property type="match status" value="2"/>
</dbReference>
<dbReference type="Gene3D" id="3.30.70.250">
    <property type="entry name" value="Malonyl-CoA ACP transacylase, ACP-binding"/>
    <property type="match status" value="1"/>
</dbReference>
<evidence type="ECO:0000256" key="1">
    <source>
        <dbReference type="ARBA" id="ARBA00001957"/>
    </source>
</evidence>
<dbReference type="Gene3D" id="3.30.559.10">
    <property type="entry name" value="Chloramphenicol acetyltransferase-like domain"/>
    <property type="match status" value="1"/>
</dbReference>
<dbReference type="Pfam" id="PF00668">
    <property type="entry name" value="Condensation"/>
    <property type="match status" value="1"/>
</dbReference>
<protein>
    <submittedName>
        <fullName evidence="7">Uncharacterized protein</fullName>
    </submittedName>
</protein>
<gene>
    <name evidence="7" type="ORF">acsn021_37420</name>
</gene>
<dbReference type="Proteomes" id="UP000515561">
    <property type="component" value="Chromosome"/>
</dbReference>
<dbReference type="CDD" id="cd19531">
    <property type="entry name" value="LCL_NRPS-like"/>
    <property type="match status" value="1"/>
</dbReference>
<dbReference type="InterPro" id="IPR049490">
    <property type="entry name" value="C883_1060-like_KR_N"/>
</dbReference>
<dbReference type="InterPro" id="IPR020845">
    <property type="entry name" value="AMP-binding_CS"/>
</dbReference>
<dbReference type="KEGG" id="acel:acsn021_37420"/>
<dbReference type="SMART" id="SM00827">
    <property type="entry name" value="PKS_AT"/>
    <property type="match status" value="1"/>
</dbReference>
<dbReference type="FunFam" id="1.10.1200.10:FF:000005">
    <property type="entry name" value="Nonribosomal peptide synthetase 1"/>
    <property type="match status" value="1"/>
</dbReference>
<dbReference type="InterPro" id="IPR010071">
    <property type="entry name" value="AA_adenyl_dom"/>
</dbReference>
<dbReference type="SUPFAM" id="SSF52151">
    <property type="entry name" value="FabD/lysophospholipase-like"/>
    <property type="match status" value="1"/>
</dbReference>
<dbReference type="CDD" id="cd08953">
    <property type="entry name" value="KR_2_SDR_x"/>
    <property type="match status" value="1"/>
</dbReference>
<evidence type="ECO:0000256" key="5">
    <source>
        <dbReference type="ARBA" id="ARBA00022679"/>
    </source>
</evidence>
<dbReference type="InterPro" id="IPR020806">
    <property type="entry name" value="PKS_PP-bd"/>
</dbReference>
<name>A0A6S6QY85_9FIRM</name>
<dbReference type="InterPro" id="IPR000873">
    <property type="entry name" value="AMP-dep_synth/lig_dom"/>
</dbReference>
<dbReference type="InterPro" id="IPR045851">
    <property type="entry name" value="AMP-bd_C_sf"/>
</dbReference>
<dbReference type="Pfam" id="PF00109">
    <property type="entry name" value="ketoacyl-synt"/>
    <property type="match status" value="1"/>
</dbReference>
<dbReference type="Gene3D" id="3.40.366.10">
    <property type="entry name" value="Malonyl-Coenzyme A Acyl Carrier Protein, domain 2"/>
    <property type="match status" value="1"/>
</dbReference>
<keyword evidence="5" id="KW-0808">Transferase</keyword>
<dbReference type="Gene3D" id="3.40.50.980">
    <property type="match status" value="2"/>
</dbReference>
<comment type="cofactor">
    <cofactor evidence="1">
        <name>pantetheine 4'-phosphate</name>
        <dbReference type="ChEBI" id="CHEBI:47942"/>
    </cofactor>
</comment>
<dbReference type="InterPro" id="IPR014031">
    <property type="entry name" value="Ketoacyl_synth_C"/>
</dbReference>